<gene>
    <name evidence="3" type="ORF">EV378_5159</name>
</gene>
<dbReference type="RefSeq" id="WP_132429960.1">
    <property type="nucleotide sequence ID" value="NZ_SMFZ01000002.1"/>
</dbReference>
<dbReference type="PANTHER" id="PTHR42815">
    <property type="entry name" value="FAD-BINDING, PUTATIVE (AFU_ORTHOLOGUE AFUA_6G07600)-RELATED"/>
    <property type="match status" value="1"/>
</dbReference>
<keyword evidence="4" id="KW-1185">Reference proteome</keyword>
<comment type="caution">
    <text evidence="3">The sequence shown here is derived from an EMBL/GenBank/DDBJ whole genome shotgun (WGS) entry which is preliminary data.</text>
</comment>
<dbReference type="Pfam" id="PF01243">
    <property type="entry name" value="PNPOx_N"/>
    <property type="match status" value="1"/>
</dbReference>
<organism evidence="3 4">
    <name type="scientific">Pseudonocardia endophytica</name>
    <dbReference type="NCBI Taxonomy" id="401976"/>
    <lineage>
        <taxon>Bacteria</taxon>
        <taxon>Bacillati</taxon>
        <taxon>Actinomycetota</taxon>
        <taxon>Actinomycetes</taxon>
        <taxon>Pseudonocardiales</taxon>
        <taxon>Pseudonocardiaceae</taxon>
        <taxon>Pseudonocardia</taxon>
    </lineage>
</organism>
<sequence>MSRFAQLAYTDTVRALQHENGSDRANRIGTEPEPDDLLGEPERRFLSTRDGFHLASVGETGWPYIQFRGGPPGFVHVLDEHRFAFADVRGNRQYVTTGNLRTDDRVAAFFMDHPTRTRVKLLGRAQVVPAIEGDPLTERLTAPRTDGRVERLIVVRVEGVAWNCRQHITPRWSADELDEVWGRLTDRVTELEAENAMLRERLLAG</sequence>
<protein>
    <recommendedName>
        <fullName evidence="2">Pyridoxamine 5'-phosphate oxidase N-terminal domain-containing protein</fullName>
    </recommendedName>
</protein>
<dbReference type="PANTHER" id="PTHR42815:SF2">
    <property type="entry name" value="FAD-BINDING, PUTATIVE (AFU_ORTHOLOGUE AFUA_6G07600)-RELATED"/>
    <property type="match status" value="1"/>
</dbReference>
<dbReference type="InterPro" id="IPR012349">
    <property type="entry name" value="Split_barrel_FMN-bd"/>
</dbReference>
<evidence type="ECO:0000313" key="4">
    <source>
        <dbReference type="Proteomes" id="UP000295560"/>
    </source>
</evidence>
<proteinExistence type="predicted"/>
<dbReference type="Gene3D" id="2.30.110.10">
    <property type="entry name" value="Electron Transport, Fmn-binding Protein, Chain A"/>
    <property type="match status" value="1"/>
</dbReference>
<evidence type="ECO:0000259" key="2">
    <source>
        <dbReference type="Pfam" id="PF01243"/>
    </source>
</evidence>
<evidence type="ECO:0000256" key="1">
    <source>
        <dbReference type="SAM" id="MobiDB-lite"/>
    </source>
</evidence>
<dbReference type="SUPFAM" id="SSF50475">
    <property type="entry name" value="FMN-binding split barrel"/>
    <property type="match status" value="1"/>
</dbReference>
<dbReference type="AlphaFoldDB" id="A0A4R1HLJ6"/>
<evidence type="ECO:0000313" key="3">
    <source>
        <dbReference type="EMBL" id="TCK21180.1"/>
    </source>
</evidence>
<accession>A0A4R1HLJ6</accession>
<dbReference type="Proteomes" id="UP000295560">
    <property type="component" value="Unassembled WGS sequence"/>
</dbReference>
<dbReference type="EMBL" id="SMFZ01000002">
    <property type="protein sequence ID" value="TCK21180.1"/>
    <property type="molecule type" value="Genomic_DNA"/>
</dbReference>
<dbReference type="InterPro" id="IPR011576">
    <property type="entry name" value="Pyridox_Oxase_N"/>
</dbReference>
<feature type="region of interest" description="Disordered" evidence="1">
    <location>
        <begin position="18"/>
        <end position="37"/>
    </location>
</feature>
<feature type="domain" description="Pyridoxamine 5'-phosphate oxidase N-terminal" evidence="2">
    <location>
        <begin position="43"/>
        <end position="130"/>
    </location>
</feature>
<name>A0A4R1HLJ6_PSEEN</name>
<dbReference type="OrthoDB" id="9786134at2"/>
<reference evidence="3 4" key="1">
    <citation type="submission" date="2019-03" db="EMBL/GenBank/DDBJ databases">
        <title>Sequencing the genomes of 1000 actinobacteria strains.</title>
        <authorList>
            <person name="Klenk H.-P."/>
        </authorList>
    </citation>
    <scope>NUCLEOTIDE SEQUENCE [LARGE SCALE GENOMIC DNA]</scope>
    <source>
        <strain evidence="3 4">DSM 44969</strain>
    </source>
</reference>